<dbReference type="AlphaFoldDB" id="A0A1X7SIZ0"/>
<keyword evidence="1" id="KW-0732">Signal</keyword>
<proteinExistence type="predicted"/>
<dbReference type="OrthoDB" id="5227681at2759"/>
<reference evidence="2" key="1">
    <citation type="submission" date="2017-05" db="UniProtKB">
        <authorList>
            <consortium name="EnsemblMetazoa"/>
        </authorList>
    </citation>
    <scope>IDENTIFICATION</scope>
</reference>
<feature type="signal peptide" evidence="1">
    <location>
        <begin position="1"/>
        <end position="21"/>
    </location>
</feature>
<evidence type="ECO:0000313" key="2">
    <source>
        <dbReference type="EnsemblMetazoa" id="Aqu2.1.02076_001"/>
    </source>
</evidence>
<dbReference type="InParanoid" id="A0A1X7SIZ0"/>
<dbReference type="EnsemblMetazoa" id="Aqu2.1.02076_001">
    <property type="protein sequence ID" value="Aqu2.1.02076_001"/>
    <property type="gene ID" value="Aqu2.1.02076"/>
</dbReference>
<feature type="chain" id="PRO_5012327022" evidence="1">
    <location>
        <begin position="22"/>
        <end position="71"/>
    </location>
</feature>
<organism evidence="2">
    <name type="scientific">Amphimedon queenslandica</name>
    <name type="common">Sponge</name>
    <dbReference type="NCBI Taxonomy" id="400682"/>
    <lineage>
        <taxon>Eukaryota</taxon>
        <taxon>Metazoa</taxon>
        <taxon>Porifera</taxon>
        <taxon>Demospongiae</taxon>
        <taxon>Heteroscleromorpha</taxon>
        <taxon>Haplosclerida</taxon>
        <taxon>Niphatidae</taxon>
        <taxon>Amphimedon</taxon>
    </lineage>
</organism>
<sequence>MMICFLLVDTMSHWFRHIAEGEPCDTYLKLSSGDLARTSEMIETQQSTFDEDDALCVQNLQSIADYIHSAV</sequence>
<accession>A0A1X7SIZ0</accession>
<evidence type="ECO:0000256" key="1">
    <source>
        <dbReference type="SAM" id="SignalP"/>
    </source>
</evidence>
<protein>
    <submittedName>
        <fullName evidence="2">Uncharacterized protein</fullName>
    </submittedName>
</protein>
<name>A0A1X7SIZ0_AMPQE</name>